<accession>A0A4R5U674</accession>
<dbReference type="Proteomes" id="UP000295543">
    <property type="component" value="Unassembled WGS sequence"/>
</dbReference>
<sequence length="123" mass="13201">MSLVRTPGLLRLSLPLAVWALHFVAIYSLQGLACARALWRTPWAGLEAMTWVLWGLTAVALVAIVASAIPAYRAWRALRADPDGRADTVRQRFLHALAALCALIATIGVVFTAVPVALLPTCA</sequence>
<feature type="transmembrane region" description="Helical" evidence="1">
    <location>
        <begin position="12"/>
        <end position="39"/>
    </location>
</feature>
<organism evidence="2 3">
    <name type="scientific">Luteimonas terrae</name>
    <dbReference type="NCBI Taxonomy" id="1530191"/>
    <lineage>
        <taxon>Bacteria</taxon>
        <taxon>Pseudomonadati</taxon>
        <taxon>Pseudomonadota</taxon>
        <taxon>Gammaproteobacteria</taxon>
        <taxon>Lysobacterales</taxon>
        <taxon>Lysobacteraceae</taxon>
        <taxon>Luteimonas</taxon>
    </lineage>
</organism>
<feature type="transmembrane region" description="Helical" evidence="1">
    <location>
        <begin position="51"/>
        <end position="72"/>
    </location>
</feature>
<dbReference type="RefSeq" id="WP_133394523.1">
    <property type="nucleotide sequence ID" value="NZ_SMTG01000006.1"/>
</dbReference>
<gene>
    <name evidence="2" type="ORF">E2F49_14385</name>
</gene>
<evidence type="ECO:0000313" key="2">
    <source>
        <dbReference type="EMBL" id="TDK29556.1"/>
    </source>
</evidence>
<comment type="caution">
    <text evidence="2">The sequence shown here is derived from an EMBL/GenBank/DDBJ whole genome shotgun (WGS) entry which is preliminary data.</text>
</comment>
<dbReference type="AlphaFoldDB" id="A0A4R5U674"/>
<keyword evidence="3" id="KW-1185">Reference proteome</keyword>
<evidence type="ECO:0000313" key="3">
    <source>
        <dbReference type="Proteomes" id="UP000295543"/>
    </source>
</evidence>
<keyword evidence="1" id="KW-0472">Membrane</keyword>
<dbReference type="OrthoDB" id="278870at2"/>
<reference evidence="2 3" key="1">
    <citation type="submission" date="2019-03" db="EMBL/GenBank/DDBJ databases">
        <title>Luteimonas zhaokaii sp.nov., isolated from the rectal contents of Plateau pika in Yushu, Qinghai Province, China.</title>
        <authorList>
            <person name="Zhang G."/>
        </authorList>
    </citation>
    <scope>NUCLEOTIDE SEQUENCE [LARGE SCALE GENOMIC DNA]</scope>
    <source>
        <strain evidence="2 3">THG-MD21</strain>
    </source>
</reference>
<feature type="transmembrane region" description="Helical" evidence="1">
    <location>
        <begin position="93"/>
        <end position="118"/>
    </location>
</feature>
<protein>
    <submittedName>
        <fullName evidence="2">Uncharacterized protein</fullName>
    </submittedName>
</protein>
<name>A0A4R5U674_9GAMM</name>
<proteinExistence type="predicted"/>
<evidence type="ECO:0000256" key="1">
    <source>
        <dbReference type="SAM" id="Phobius"/>
    </source>
</evidence>
<dbReference type="EMBL" id="SMTG01000006">
    <property type="protein sequence ID" value="TDK29556.1"/>
    <property type="molecule type" value="Genomic_DNA"/>
</dbReference>
<keyword evidence="1" id="KW-1133">Transmembrane helix</keyword>
<keyword evidence="1" id="KW-0812">Transmembrane</keyword>